<name>A0A9P7VHC2_9AGAR</name>
<reference evidence="2" key="1">
    <citation type="submission" date="2020-11" db="EMBL/GenBank/DDBJ databases">
        <title>Adaptations for nitrogen fixation in a non-lichenized fungal sporocarp promotes dispersal by wood-feeding termites.</title>
        <authorList>
            <consortium name="DOE Joint Genome Institute"/>
            <person name="Koch R.A."/>
            <person name="Yoon G."/>
            <person name="Arayal U."/>
            <person name="Lail K."/>
            <person name="Amirebrahimi M."/>
            <person name="Labutti K."/>
            <person name="Lipzen A."/>
            <person name="Riley R."/>
            <person name="Barry K."/>
            <person name="Henrissat B."/>
            <person name="Grigoriev I.V."/>
            <person name="Herr J.R."/>
            <person name="Aime M.C."/>
        </authorList>
    </citation>
    <scope>NUCLEOTIDE SEQUENCE</scope>
    <source>
        <strain evidence="2">MCA 3950</strain>
    </source>
</reference>
<keyword evidence="1" id="KW-1133">Transmembrane helix</keyword>
<dbReference type="EMBL" id="MU250572">
    <property type="protein sequence ID" value="KAG7440385.1"/>
    <property type="molecule type" value="Genomic_DNA"/>
</dbReference>
<evidence type="ECO:0000256" key="1">
    <source>
        <dbReference type="SAM" id="Phobius"/>
    </source>
</evidence>
<dbReference type="GeneID" id="66109754"/>
<gene>
    <name evidence="2" type="ORF">BT62DRAFT_938058</name>
</gene>
<keyword evidence="3" id="KW-1185">Reference proteome</keyword>
<accession>A0A9P7VHC2</accession>
<proteinExistence type="predicted"/>
<protein>
    <submittedName>
        <fullName evidence="2">Uncharacterized protein</fullName>
    </submittedName>
</protein>
<dbReference type="AlphaFoldDB" id="A0A9P7VHC2"/>
<evidence type="ECO:0000313" key="2">
    <source>
        <dbReference type="EMBL" id="KAG7440385.1"/>
    </source>
</evidence>
<keyword evidence="1" id="KW-0812">Transmembrane</keyword>
<feature type="transmembrane region" description="Helical" evidence="1">
    <location>
        <begin position="20"/>
        <end position="44"/>
    </location>
</feature>
<dbReference type="RefSeq" id="XP_043033885.1">
    <property type="nucleotide sequence ID" value="XM_043187457.1"/>
</dbReference>
<comment type="caution">
    <text evidence="2">The sequence shown here is derived from an EMBL/GenBank/DDBJ whole genome shotgun (WGS) entry which is preliminary data.</text>
</comment>
<evidence type="ECO:0000313" key="3">
    <source>
        <dbReference type="Proteomes" id="UP000812287"/>
    </source>
</evidence>
<dbReference type="Proteomes" id="UP000812287">
    <property type="component" value="Unassembled WGS sequence"/>
</dbReference>
<organism evidence="2 3">
    <name type="scientific">Guyanagaster necrorhizus</name>
    <dbReference type="NCBI Taxonomy" id="856835"/>
    <lineage>
        <taxon>Eukaryota</taxon>
        <taxon>Fungi</taxon>
        <taxon>Dikarya</taxon>
        <taxon>Basidiomycota</taxon>
        <taxon>Agaricomycotina</taxon>
        <taxon>Agaricomycetes</taxon>
        <taxon>Agaricomycetidae</taxon>
        <taxon>Agaricales</taxon>
        <taxon>Marasmiineae</taxon>
        <taxon>Physalacriaceae</taxon>
        <taxon>Guyanagaster</taxon>
    </lineage>
</organism>
<sequence length="98" mass="11018">MAANYLPPGFAYLSPDILPLAIPCVAICVIQYVWGSQFSVMAMLSRSSVPTSSLCSISYLLHKLYRQQRCCYTECPYSSDHPGKQYLNLTAYRAQRQA</sequence>
<keyword evidence="1" id="KW-0472">Membrane</keyword>